<sequence length="283" mass="30565">MRKKLALALTGVATLFALTACGGGTATTPSAEATLDPANPTIVKVGSSPIPHAQILQYIDENLAKDAGIDLEITEIDDYQTPNIALADKTLDANYFQTEAYLADQVETKGYKFEHGVGIHVEPLTVFSKKFTDIAEVTEGSIVLLNNDPVNQLRGLRVLETAGVLTGLEDTDSALTLEGDDAKNPKKLTFKEVNSEQVPKFYAEDPSIGLSVINGNYIAQAKLNLDEVVAQESAIDNPNANFLTWREGEETPAIAKLEELLHSAEVSDYIKKTWTDGSVIPAF</sequence>
<evidence type="ECO:0000256" key="5">
    <source>
        <dbReference type="ARBA" id="ARBA00023139"/>
    </source>
</evidence>
<dbReference type="EMBL" id="VOBL01000005">
    <property type="protein sequence ID" value="KAA0978017.1"/>
    <property type="molecule type" value="Genomic_DNA"/>
</dbReference>
<protein>
    <submittedName>
        <fullName evidence="8">ABC transporter</fullName>
    </submittedName>
</protein>
<keyword evidence="6" id="KW-0449">Lipoprotein</keyword>
<proteinExistence type="inferred from homology"/>
<feature type="chain" id="PRO_5038721814" evidence="7">
    <location>
        <begin position="23"/>
        <end position="283"/>
    </location>
</feature>
<feature type="signal peptide" evidence="7">
    <location>
        <begin position="1"/>
        <end position="22"/>
    </location>
</feature>
<dbReference type="GO" id="GO:0016020">
    <property type="term" value="C:membrane"/>
    <property type="evidence" value="ECO:0007669"/>
    <property type="project" value="UniProtKB-SubCell"/>
</dbReference>
<dbReference type="PROSITE" id="PS51257">
    <property type="entry name" value="PROKAR_LIPOPROTEIN"/>
    <property type="match status" value="1"/>
</dbReference>
<dbReference type="Proteomes" id="UP000323856">
    <property type="component" value="Unassembled WGS sequence"/>
</dbReference>
<dbReference type="PANTHER" id="PTHR30429:SF0">
    <property type="entry name" value="METHIONINE-BINDING LIPOPROTEIN METQ"/>
    <property type="match status" value="1"/>
</dbReference>
<reference evidence="8 9" key="1">
    <citation type="submission" date="2019-07" db="EMBL/GenBank/DDBJ databases">
        <title>Analysis of the biochemical properties, biological activity and biotechnological potential of siderophores and biosurfactants produced by Antarctic psychrotolerant bacteria.</title>
        <authorList>
            <person name="Styczynski M."/>
            <person name="Krucon T."/>
            <person name="Decewicz P."/>
            <person name="Dziewit L."/>
        </authorList>
    </citation>
    <scope>NUCLEOTIDE SEQUENCE [LARGE SCALE GENOMIC DNA]</scope>
    <source>
        <strain evidence="8 9">ANT_H27</strain>
    </source>
</reference>
<organism evidence="8 9">
    <name type="scientific">Paeniglutamicibacter gangotriensis</name>
    <dbReference type="NCBI Taxonomy" id="254787"/>
    <lineage>
        <taxon>Bacteria</taxon>
        <taxon>Bacillati</taxon>
        <taxon>Actinomycetota</taxon>
        <taxon>Actinomycetes</taxon>
        <taxon>Micrococcales</taxon>
        <taxon>Micrococcaceae</taxon>
        <taxon>Paeniglutamicibacter</taxon>
    </lineage>
</organism>
<name>A0A5B0EG42_9MICC</name>
<evidence type="ECO:0000313" key="8">
    <source>
        <dbReference type="EMBL" id="KAA0978017.1"/>
    </source>
</evidence>
<dbReference type="Gene3D" id="3.40.190.10">
    <property type="entry name" value="Periplasmic binding protein-like II"/>
    <property type="match status" value="2"/>
</dbReference>
<accession>A0A5B0EG42</accession>
<comment type="similarity">
    <text evidence="2">Belongs to the NlpA lipoprotein family.</text>
</comment>
<dbReference type="Pfam" id="PF03180">
    <property type="entry name" value="Lipoprotein_9"/>
    <property type="match status" value="1"/>
</dbReference>
<keyword evidence="3 7" id="KW-0732">Signal</keyword>
<evidence type="ECO:0000256" key="6">
    <source>
        <dbReference type="ARBA" id="ARBA00023288"/>
    </source>
</evidence>
<evidence type="ECO:0000256" key="3">
    <source>
        <dbReference type="ARBA" id="ARBA00022729"/>
    </source>
</evidence>
<dbReference type="RefSeq" id="WP_007269992.1">
    <property type="nucleotide sequence ID" value="NZ_VOBL01000005.1"/>
</dbReference>
<comment type="subcellular location">
    <subcellularLocation>
        <location evidence="1">Membrane</location>
        <topology evidence="1">Lipid-anchor</topology>
    </subcellularLocation>
</comment>
<keyword evidence="5" id="KW-0564">Palmitate</keyword>
<dbReference type="AlphaFoldDB" id="A0A5B0EG42"/>
<evidence type="ECO:0000256" key="2">
    <source>
        <dbReference type="ARBA" id="ARBA00008973"/>
    </source>
</evidence>
<gene>
    <name evidence="8" type="ORF">FQ154_07135</name>
</gene>
<dbReference type="OrthoDB" id="9812878at2"/>
<comment type="caution">
    <text evidence="8">The sequence shown here is derived from an EMBL/GenBank/DDBJ whole genome shotgun (WGS) entry which is preliminary data.</text>
</comment>
<dbReference type="SUPFAM" id="SSF53850">
    <property type="entry name" value="Periplasmic binding protein-like II"/>
    <property type="match status" value="1"/>
</dbReference>
<keyword evidence="4" id="KW-0472">Membrane</keyword>
<evidence type="ECO:0000256" key="7">
    <source>
        <dbReference type="SAM" id="SignalP"/>
    </source>
</evidence>
<dbReference type="InterPro" id="IPR004872">
    <property type="entry name" value="Lipoprotein_NlpA"/>
</dbReference>
<evidence type="ECO:0000256" key="4">
    <source>
        <dbReference type="ARBA" id="ARBA00023136"/>
    </source>
</evidence>
<dbReference type="PANTHER" id="PTHR30429">
    <property type="entry name" value="D-METHIONINE-BINDING LIPOPROTEIN METQ"/>
    <property type="match status" value="1"/>
</dbReference>
<evidence type="ECO:0000313" key="9">
    <source>
        <dbReference type="Proteomes" id="UP000323856"/>
    </source>
</evidence>
<evidence type="ECO:0000256" key="1">
    <source>
        <dbReference type="ARBA" id="ARBA00004635"/>
    </source>
</evidence>